<dbReference type="NCBIfam" id="TIGR03705">
    <property type="entry name" value="poly_P_kin"/>
    <property type="match status" value="1"/>
</dbReference>
<keyword evidence="4 6" id="KW-0418">Kinase</keyword>
<dbReference type="RefSeq" id="WP_393991937.1">
    <property type="nucleotide sequence ID" value="NZ_JBAFVH010000003.1"/>
</dbReference>
<comment type="catalytic activity">
    <reaction evidence="6 7">
        <text>[phosphate](n) + ATP = [phosphate](n+1) + ADP</text>
        <dbReference type="Rhea" id="RHEA:19573"/>
        <dbReference type="Rhea" id="RHEA-COMP:9859"/>
        <dbReference type="Rhea" id="RHEA-COMP:14280"/>
        <dbReference type="ChEBI" id="CHEBI:16838"/>
        <dbReference type="ChEBI" id="CHEBI:30616"/>
        <dbReference type="ChEBI" id="CHEBI:456216"/>
        <dbReference type="EC" id="2.7.4.1"/>
    </reaction>
</comment>
<evidence type="ECO:0000313" key="14">
    <source>
        <dbReference type="Proteomes" id="UP001604002"/>
    </source>
</evidence>
<gene>
    <name evidence="6" type="primary">ppk</name>
    <name evidence="13" type="ORF">V5F32_06610</name>
</gene>
<dbReference type="Gene3D" id="3.30.870.10">
    <property type="entry name" value="Endonuclease Chain A"/>
    <property type="match status" value="2"/>
</dbReference>
<dbReference type="Pfam" id="PF13090">
    <property type="entry name" value="PP_kinase_C"/>
    <property type="match status" value="1"/>
</dbReference>
<feature type="region of interest" description="Disordered" evidence="8">
    <location>
        <begin position="693"/>
        <end position="715"/>
    </location>
</feature>
<dbReference type="Proteomes" id="UP001604002">
    <property type="component" value="Unassembled WGS sequence"/>
</dbReference>
<reference evidence="13 14" key="1">
    <citation type="submission" date="2024-02" db="EMBL/GenBank/DDBJ databases">
        <title>Expansion and revision of Xanthobacter and proposal of Roseixanthobacter gen. nov.</title>
        <authorList>
            <person name="Soltysiak M.P.M."/>
            <person name="Jalihal A."/>
            <person name="Ory A."/>
            <person name="Chrisophersen C."/>
            <person name="Lee A.D."/>
            <person name="Boulton J."/>
            <person name="Springer M."/>
        </authorList>
    </citation>
    <scope>NUCLEOTIDE SEQUENCE [LARGE SCALE GENOMIC DNA]</scope>
    <source>
        <strain evidence="13 14">23A</strain>
    </source>
</reference>
<feature type="domain" description="Polyphosphate kinase C-terminal" evidence="12">
    <location>
        <begin position="338"/>
        <end position="502"/>
    </location>
</feature>
<dbReference type="CDD" id="cd09165">
    <property type="entry name" value="PLDc_PaPPK1_C1_like"/>
    <property type="match status" value="1"/>
</dbReference>
<dbReference type="Pfam" id="PF13089">
    <property type="entry name" value="PP_kinase_N"/>
    <property type="match status" value="1"/>
</dbReference>
<evidence type="ECO:0000259" key="11">
    <source>
        <dbReference type="Pfam" id="PF13090"/>
    </source>
</evidence>
<keyword evidence="6" id="KW-0460">Magnesium</keyword>
<dbReference type="SUPFAM" id="SSF143724">
    <property type="entry name" value="PHP14-like"/>
    <property type="match status" value="1"/>
</dbReference>
<dbReference type="Pfam" id="PF02503">
    <property type="entry name" value="PP_kinase"/>
    <property type="match status" value="1"/>
</dbReference>
<comment type="function">
    <text evidence="6 7">Catalyzes the reversible transfer of the terminal phosphate of ATP to form a long-chain polyphosphate (polyP).</text>
</comment>
<dbReference type="Gene3D" id="1.20.58.310">
    <property type="entry name" value="Polyphosphate kinase N-terminal domain"/>
    <property type="match status" value="1"/>
</dbReference>
<dbReference type="InterPro" id="IPR036832">
    <property type="entry name" value="PPK_N_dom_sf"/>
</dbReference>
<comment type="cofactor">
    <cofactor evidence="6">
        <name>Mg(2+)</name>
        <dbReference type="ChEBI" id="CHEBI:18420"/>
    </cofactor>
</comment>
<dbReference type="InterPro" id="IPR036830">
    <property type="entry name" value="PP_kinase_middle_dom_sf"/>
</dbReference>
<keyword evidence="3 6" id="KW-0547">Nucleotide-binding</keyword>
<dbReference type="CDD" id="cd09168">
    <property type="entry name" value="PLDc_PaPPK1_C2_like"/>
    <property type="match status" value="1"/>
</dbReference>
<feature type="binding site" evidence="6">
    <location>
        <position position="381"/>
    </location>
    <ligand>
        <name>Mg(2+)</name>
        <dbReference type="ChEBI" id="CHEBI:18420"/>
    </ligand>
</feature>
<dbReference type="Pfam" id="PF17941">
    <property type="entry name" value="PP_kinase_C_1"/>
    <property type="match status" value="1"/>
</dbReference>
<protein>
    <recommendedName>
        <fullName evidence="6 7">Polyphosphate kinase</fullName>
        <ecNumber evidence="6 7">2.7.4.1</ecNumber>
    </recommendedName>
    <alternativeName>
        <fullName evidence="6">ATP-polyphosphate phosphotransferase</fullName>
    </alternativeName>
    <alternativeName>
        <fullName evidence="6">Polyphosphoric acid kinase</fullName>
    </alternativeName>
</protein>
<feature type="binding site" evidence="6">
    <location>
        <position position="570"/>
    </location>
    <ligand>
        <name>ATP</name>
        <dbReference type="ChEBI" id="CHEBI:30616"/>
    </ligand>
</feature>
<keyword evidence="2 6" id="KW-0808">Transferase</keyword>
<dbReference type="HAMAP" id="MF_00347">
    <property type="entry name" value="Polyphosphate_kinase"/>
    <property type="match status" value="1"/>
</dbReference>
<evidence type="ECO:0000256" key="3">
    <source>
        <dbReference type="ARBA" id="ARBA00022741"/>
    </source>
</evidence>
<proteinExistence type="inferred from homology"/>
<evidence type="ECO:0000256" key="6">
    <source>
        <dbReference type="HAMAP-Rule" id="MF_00347"/>
    </source>
</evidence>
<keyword evidence="14" id="KW-1185">Reference proteome</keyword>
<organism evidence="13 14">
    <name type="scientific">Xanthobacter oligotrophicus</name>
    <dbReference type="NCBI Taxonomy" id="2607286"/>
    <lineage>
        <taxon>Bacteria</taxon>
        <taxon>Pseudomonadati</taxon>
        <taxon>Pseudomonadota</taxon>
        <taxon>Alphaproteobacteria</taxon>
        <taxon>Hyphomicrobiales</taxon>
        <taxon>Xanthobacteraceae</taxon>
        <taxon>Xanthobacter</taxon>
    </lineage>
</organism>
<feature type="binding site" evidence="6">
    <location>
        <position position="474"/>
    </location>
    <ligand>
        <name>ATP</name>
        <dbReference type="ChEBI" id="CHEBI:30616"/>
    </ligand>
</feature>
<dbReference type="SUPFAM" id="SSF56024">
    <property type="entry name" value="Phospholipase D/nuclease"/>
    <property type="match status" value="2"/>
</dbReference>
<dbReference type="NCBIfam" id="NF003921">
    <property type="entry name" value="PRK05443.2-2"/>
    <property type="match status" value="1"/>
</dbReference>
<dbReference type="InterPro" id="IPR003414">
    <property type="entry name" value="PP_kinase"/>
</dbReference>
<accession>A0ABW6ZTS4</accession>
<dbReference type="NCBIfam" id="NF003917">
    <property type="entry name" value="PRK05443.1-1"/>
    <property type="match status" value="1"/>
</dbReference>
<dbReference type="NCBIfam" id="NF003918">
    <property type="entry name" value="PRK05443.1-2"/>
    <property type="match status" value="1"/>
</dbReference>
<dbReference type="GO" id="GO:0008976">
    <property type="term" value="F:polyphosphate kinase activity"/>
    <property type="evidence" value="ECO:0007669"/>
    <property type="project" value="UniProtKB-EC"/>
</dbReference>
<feature type="binding site" evidence="6">
    <location>
        <position position="598"/>
    </location>
    <ligand>
        <name>ATP</name>
        <dbReference type="ChEBI" id="CHEBI:30616"/>
    </ligand>
</feature>
<keyword evidence="6" id="KW-0479">Metal-binding</keyword>
<evidence type="ECO:0000256" key="4">
    <source>
        <dbReference type="ARBA" id="ARBA00022777"/>
    </source>
</evidence>
<name>A0ABW6ZTS4_9HYPH</name>
<feature type="active site" description="Phosphohistidine intermediate" evidence="6">
    <location>
        <position position="441"/>
    </location>
</feature>
<evidence type="ECO:0000256" key="1">
    <source>
        <dbReference type="ARBA" id="ARBA00022553"/>
    </source>
</evidence>
<comment type="similarity">
    <text evidence="6 7">Belongs to the polyphosphate kinase 1 (PPK1) family.</text>
</comment>
<dbReference type="InterPro" id="IPR041108">
    <property type="entry name" value="PP_kinase_C_1"/>
</dbReference>
<keyword evidence="1 6" id="KW-0597">Phosphoprotein</keyword>
<dbReference type="EC" id="2.7.4.1" evidence="6 7"/>
<evidence type="ECO:0000259" key="9">
    <source>
        <dbReference type="Pfam" id="PF02503"/>
    </source>
</evidence>
<feature type="binding site" evidence="6">
    <location>
        <position position="56"/>
    </location>
    <ligand>
        <name>ATP</name>
        <dbReference type="ChEBI" id="CHEBI:30616"/>
    </ligand>
</feature>
<dbReference type="InterPro" id="IPR025200">
    <property type="entry name" value="PPK_C_dom2"/>
</dbReference>
<comment type="PTM">
    <text evidence="6 7">An intermediate of this reaction is the autophosphorylated ppk in which a phosphate is covalently linked to a histidine residue through a N-P bond.</text>
</comment>
<evidence type="ECO:0000256" key="5">
    <source>
        <dbReference type="ARBA" id="ARBA00022840"/>
    </source>
</evidence>
<keyword evidence="5 6" id="KW-0067">ATP-binding</keyword>
<feature type="domain" description="Polyphosphate kinase N-terminal" evidence="10">
    <location>
        <begin position="18"/>
        <end position="122"/>
    </location>
</feature>
<comment type="caution">
    <text evidence="13">The sequence shown here is derived from an EMBL/GenBank/DDBJ whole genome shotgun (WGS) entry which is preliminary data.</text>
</comment>
<dbReference type="NCBIfam" id="NF003919">
    <property type="entry name" value="PRK05443.1-4"/>
    <property type="match status" value="1"/>
</dbReference>
<dbReference type="EMBL" id="JBAFVH010000003">
    <property type="protein sequence ID" value="MFG1371827.1"/>
    <property type="molecule type" value="Genomic_DNA"/>
</dbReference>
<evidence type="ECO:0000259" key="10">
    <source>
        <dbReference type="Pfam" id="PF13089"/>
    </source>
</evidence>
<sequence>MPAGATEVLALAQSPQRFINREISWLHFNRRVLEEAENRNHPLLEQLRFLSISANNLDEFFMVRVAGLKEQVREGVQTRSPDGLTPSEQLATILASAAQLISDQQGRWLELRHDLAGVGIVLVDGAEVTADDLVVLDRHFLNHVFPVLTPLAIDPAHPFPFIPNLGFSLALQLVRQSDGRGMNALIRIPAKVERFIRLPDLGTGALRFITLEQMIGLFISRLFPGYAVKGQGVFRVVRDSDLEIEEEAEDLVRLFETALKQRRYGEVIRMEADAAMPAELRNFVARELGVNDDEIFVVGGVLALNEFSQLVSVDRPDLKFQAYNARFPERIRDHGGDCFLAIREKDILVHHPYESFDVVVQFLRQAARDPNVVAIKQTLYRTSSDSPIVKALAEAAEAGKSVTALVELKARFDEEANIRWARDLERAGVQVVFGFIELKTHGKLSMAVRREGAQLATYVHVGTGNYHPITARIYTDLSFFTADPVIAQDVARIFNFITGYATPGELDAMAVSPTGLKPRLLNHIADEIEFAKAGRPAAIWLKCNSLVDPEIIDALYEASAAGVQVDCIIRGICCLRPGIPGLSENIRVKSIVGRFLEHSRVYCFGAGHGLPSPNAVVYISSADLMPRNLDRRVETLCPITNPTVHEQVLDQIMVANLIDNQQSWRVLPDGSSERIVPAPGEEPFNAHQYFMTNPSLSGRGKSLKDSSPRSLFVRR</sequence>
<dbReference type="Gene3D" id="3.30.1840.10">
    <property type="entry name" value="Polyphosphate kinase middle domain"/>
    <property type="match status" value="1"/>
</dbReference>
<evidence type="ECO:0000259" key="12">
    <source>
        <dbReference type="Pfam" id="PF17941"/>
    </source>
</evidence>
<dbReference type="PANTHER" id="PTHR30218">
    <property type="entry name" value="POLYPHOSPHATE KINASE"/>
    <property type="match status" value="1"/>
</dbReference>
<dbReference type="InterPro" id="IPR025198">
    <property type="entry name" value="PPK_N_dom"/>
</dbReference>
<feature type="domain" description="Polyphosphate kinase C-terminal" evidence="11">
    <location>
        <begin position="510"/>
        <end position="685"/>
    </location>
</feature>
<dbReference type="InterPro" id="IPR024953">
    <property type="entry name" value="PP_kinase_middle"/>
</dbReference>
<evidence type="ECO:0000256" key="7">
    <source>
        <dbReference type="RuleBase" id="RU003800"/>
    </source>
</evidence>
<feature type="binding site" evidence="6">
    <location>
        <position position="411"/>
    </location>
    <ligand>
        <name>Mg(2+)</name>
        <dbReference type="ChEBI" id="CHEBI:18420"/>
    </ligand>
</feature>
<dbReference type="SUPFAM" id="SSF140356">
    <property type="entry name" value="PPK N-terminal domain-like"/>
    <property type="match status" value="1"/>
</dbReference>
<evidence type="ECO:0000313" key="13">
    <source>
        <dbReference type="EMBL" id="MFG1371827.1"/>
    </source>
</evidence>
<dbReference type="PANTHER" id="PTHR30218:SF0">
    <property type="entry name" value="POLYPHOSPHATE KINASE"/>
    <property type="match status" value="1"/>
</dbReference>
<evidence type="ECO:0000256" key="2">
    <source>
        <dbReference type="ARBA" id="ARBA00022679"/>
    </source>
</evidence>
<dbReference type="PIRSF" id="PIRSF015589">
    <property type="entry name" value="PP_kinase"/>
    <property type="match status" value="1"/>
</dbReference>
<evidence type="ECO:0000256" key="8">
    <source>
        <dbReference type="SAM" id="MobiDB-lite"/>
    </source>
</evidence>
<feature type="domain" description="Polyphosphate kinase middle" evidence="9">
    <location>
        <begin position="136"/>
        <end position="310"/>
    </location>
</feature>